<sequence length="131" mass="14366">MRRTTKNRIQLPCKTQDLKVVGIEPDGENVSLASHPFSVIDALLRFSLTSEESYREKDYEAALKKAFLGTDQDLLADKSRDTSGCTAIAALLTNDNKIYVANAGDSRSVIGTKGKVKDLSFDHKPTADSEM</sequence>
<reference evidence="8" key="1">
    <citation type="journal article" date="2014" name="Proc. Natl. Acad. Sci. U.S.A.">
        <title>Extensive sampling of basidiomycete genomes demonstrates inadequacy of the white-rot/brown-rot paradigm for wood decay fungi.</title>
        <authorList>
            <person name="Riley R."/>
            <person name="Salamov A.A."/>
            <person name="Brown D.W."/>
            <person name="Nagy L.G."/>
            <person name="Floudas D."/>
            <person name="Held B.W."/>
            <person name="Levasseur A."/>
            <person name="Lombard V."/>
            <person name="Morin E."/>
            <person name="Otillar R."/>
            <person name="Lindquist E.A."/>
            <person name="Sun H."/>
            <person name="LaButti K.M."/>
            <person name="Schmutz J."/>
            <person name="Jabbour D."/>
            <person name="Luo H."/>
            <person name="Baker S.E."/>
            <person name="Pisabarro A.G."/>
            <person name="Walton J.D."/>
            <person name="Blanchette R.A."/>
            <person name="Henrissat B."/>
            <person name="Martin F."/>
            <person name="Cullen D."/>
            <person name="Hibbett D.S."/>
            <person name="Grigoriev I.V."/>
        </authorList>
    </citation>
    <scope>NUCLEOTIDE SEQUENCE [LARGE SCALE GENOMIC DNA]</scope>
    <source>
        <strain evidence="8">CBS 339.88</strain>
    </source>
</reference>
<proteinExistence type="inferred from homology"/>
<keyword evidence="5" id="KW-0464">Manganese</keyword>
<evidence type="ECO:0000256" key="3">
    <source>
        <dbReference type="ARBA" id="ARBA00006702"/>
    </source>
</evidence>
<dbReference type="PANTHER" id="PTHR13832:SF565">
    <property type="entry name" value="AT28366P-RELATED"/>
    <property type="match status" value="1"/>
</dbReference>
<dbReference type="CDD" id="cd00143">
    <property type="entry name" value="PP2Cc"/>
    <property type="match status" value="1"/>
</dbReference>
<dbReference type="HOGENOM" id="CLU_1927755_0_0_1"/>
<evidence type="ECO:0000256" key="1">
    <source>
        <dbReference type="ARBA" id="ARBA00001936"/>
    </source>
</evidence>
<dbReference type="InterPro" id="IPR036457">
    <property type="entry name" value="PPM-type-like_dom_sf"/>
</dbReference>
<protein>
    <recommendedName>
        <fullName evidence="4">protein-serine/threonine phosphatase</fullName>
        <ecNumber evidence="4">3.1.3.16</ecNumber>
    </recommendedName>
</protein>
<comment type="cofactor">
    <cofactor evidence="2">
        <name>Mg(2+)</name>
        <dbReference type="ChEBI" id="CHEBI:18420"/>
    </cofactor>
</comment>
<gene>
    <name evidence="7" type="ORF">GALMADRAFT_1340827</name>
</gene>
<name>A0A067TZ97_GALM3</name>
<evidence type="ECO:0000313" key="7">
    <source>
        <dbReference type="EMBL" id="KDR84398.1"/>
    </source>
</evidence>
<evidence type="ECO:0000256" key="2">
    <source>
        <dbReference type="ARBA" id="ARBA00001946"/>
    </source>
</evidence>
<dbReference type="PANTHER" id="PTHR13832">
    <property type="entry name" value="PROTEIN PHOSPHATASE 2C"/>
    <property type="match status" value="1"/>
</dbReference>
<dbReference type="InterPro" id="IPR001932">
    <property type="entry name" value="PPM-type_phosphatase-like_dom"/>
</dbReference>
<evidence type="ECO:0000256" key="5">
    <source>
        <dbReference type="ARBA" id="ARBA00023211"/>
    </source>
</evidence>
<dbReference type="PROSITE" id="PS51746">
    <property type="entry name" value="PPM_2"/>
    <property type="match status" value="1"/>
</dbReference>
<dbReference type="AlphaFoldDB" id="A0A067TZ97"/>
<comment type="cofactor">
    <cofactor evidence="1">
        <name>Mn(2+)</name>
        <dbReference type="ChEBI" id="CHEBI:29035"/>
    </cofactor>
</comment>
<dbReference type="EMBL" id="KL142368">
    <property type="protein sequence ID" value="KDR84398.1"/>
    <property type="molecule type" value="Genomic_DNA"/>
</dbReference>
<feature type="domain" description="PPM-type phosphatase" evidence="6">
    <location>
        <begin position="1"/>
        <end position="131"/>
    </location>
</feature>
<evidence type="ECO:0000313" key="8">
    <source>
        <dbReference type="Proteomes" id="UP000027222"/>
    </source>
</evidence>
<dbReference type="OrthoDB" id="10264738at2759"/>
<keyword evidence="8" id="KW-1185">Reference proteome</keyword>
<dbReference type="STRING" id="685588.A0A067TZ97"/>
<dbReference type="GO" id="GO:0004722">
    <property type="term" value="F:protein serine/threonine phosphatase activity"/>
    <property type="evidence" value="ECO:0007669"/>
    <property type="project" value="UniProtKB-EC"/>
</dbReference>
<dbReference type="Proteomes" id="UP000027222">
    <property type="component" value="Unassembled WGS sequence"/>
</dbReference>
<evidence type="ECO:0000259" key="6">
    <source>
        <dbReference type="PROSITE" id="PS51746"/>
    </source>
</evidence>
<dbReference type="EC" id="3.1.3.16" evidence="4"/>
<dbReference type="Gene3D" id="3.60.40.10">
    <property type="entry name" value="PPM-type phosphatase domain"/>
    <property type="match status" value="1"/>
</dbReference>
<accession>A0A067TZ97</accession>
<dbReference type="SUPFAM" id="SSF81606">
    <property type="entry name" value="PP2C-like"/>
    <property type="match status" value="1"/>
</dbReference>
<comment type="similarity">
    <text evidence="3">Belongs to the PP2C family.</text>
</comment>
<dbReference type="InterPro" id="IPR015655">
    <property type="entry name" value="PP2C"/>
</dbReference>
<organism evidence="7 8">
    <name type="scientific">Galerina marginata (strain CBS 339.88)</name>
    <dbReference type="NCBI Taxonomy" id="685588"/>
    <lineage>
        <taxon>Eukaryota</taxon>
        <taxon>Fungi</taxon>
        <taxon>Dikarya</taxon>
        <taxon>Basidiomycota</taxon>
        <taxon>Agaricomycotina</taxon>
        <taxon>Agaricomycetes</taxon>
        <taxon>Agaricomycetidae</taxon>
        <taxon>Agaricales</taxon>
        <taxon>Agaricineae</taxon>
        <taxon>Strophariaceae</taxon>
        <taxon>Galerina</taxon>
    </lineage>
</organism>
<evidence type="ECO:0000256" key="4">
    <source>
        <dbReference type="ARBA" id="ARBA00013081"/>
    </source>
</evidence>
<dbReference type="Pfam" id="PF00481">
    <property type="entry name" value="PP2C"/>
    <property type="match status" value="1"/>
</dbReference>